<evidence type="ECO:0000256" key="5">
    <source>
        <dbReference type="ARBA" id="ARBA00025933"/>
    </source>
</evidence>
<evidence type="ECO:0000256" key="3">
    <source>
        <dbReference type="ARBA" id="ARBA00017941"/>
    </source>
</evidence>
<evidence type="ECO:0000256" key="4">
    <source>
        <dbReference type="ARBA" id="ARBA00023143"/>
    </source>
</evidence>
<evidence type="ECO:0000313" key="10">
    <source>
        <dbReference type="Proteomes" id="UP000006437"/>
    </source>
</evidence>
<sequence>MSIFSSMNINATALTAERARMDIISKNIANAQTTRTKNGLPYRRQVAVFAEADGNMSSFNAILNNKRHKKDKGGVELVGVVEDKSDFKMKYDPGHPDADENGYVKMSNVDLITEMVDMISSQRSYEASATAVNTSKAMLQKAVEIGR</sequence>
<gene>
    <name evidence="9" type="ORF">HMPREF9629_01172</name>
</gene>
<reference evidence="9 10" key="1">
    <citation type="submission" date="2011-08" db="EMBL/GenBank/DDBJ databases">
        <title>The Genome Sequence of Eubacteriaceae bacterium ACC19a.</title>
        <authorList>
            <consortium name="The Broad Institute Genome Sequencing Platform"/>
            <person name="Earl A."/>
            <person name="Ward D."/>
            <person name="Feldgarden M."/>
            <person name="Gevers D."/>
            <person name="Sizova M."/>
            <person name="Hazen A."/>
            <person name="Epstein S."/>
            <person name="Young S.K."/>
            <person name="Zeng Q."/>
            <person name="Gargeya S."/>
            <person name="Fitzgerald M."/>
            <person name="Haas B."/>
            <person name="Abouelleil A."/>
            <person name="Alvarado L."/>
            <person name="Arachchi H.M."/>
            <person name="Berlin A."/>
            <person name="Brown A."/>
            <person name="Chapman S.B."/>
            <person name="Chen Z."/>
            <person name="Dunbar C."/>
            <person name="Freedman E."/>
            <person name="Gearin G."/>
            <person name="Gellesch M."/>
            <person name="Goldberg J."/>
            <person name="Griggs A."/>
            <person name="Gujja S."/>
            <person name="Heiman D."/>
            <person name="Howarth C."/>
            <person name="Larson L."/>
            <person name="Lui A."/>
            <person name="MacDonald P.J.P."/>
            <person name="Montmayeur A."/>
            <person name="Murphy C."/>
            <person name="Neiman D."/>
            <person name="Pearson M."/>
            <person name="Priest M."/>
            <person name="Roberts A."/>
            <person name="Saif S."/>
            <person name="Shea T."/>
            <person name="Shenoy N."/>
            <person name="Sisk P."/>
            <person name="Stolte C."/>
            <person name="Sykes S."/>
            <person name="Wortman J."/>
            <person name="Nusbaum C."/>
            <person name="Birren B."/>
        </authorList>
    </citation>
    <scope>NUCLEOTIDE SEQUENCE [LARGE SCALE GENOMIC DNA]</scope>
    <source>
        <strain evidence="9 10">ACC19a</strain>
    </source>
</reference>
<dbReference type="InterPro" id="IPR006299">
    <property type="entry name" value="FlgC"/>
</dbReference>
<feature type="domain" description="Flagellar basal-body/hook protein C-terminal" evidence="8">
    <location>
        <begin position="101"/>
        <end position="144"/>
    </location>
</feature>
<dbReference type="PANTHER" id="PTHR30435">
    <property type="entry name" value="FLAGELLAR PROTEIN"/>
    <property type="match status" value="1"/>
</dbReference>
<keyword evidence="9" id="KW-0969">Cilium</keyword>
<evidence type="ECO:0000256" key="2">
    <source>
        <dbReference type="ARBA" id="ARBA00009677"/>
    </source>
</evidence>
<dbReference type="Pfam" id="PF00460">
    <property type="entry name" value="Flg_bb_rod"/>
    <property type="match status" value="1"/>
</dbReference>
<dbReference type="HOGENOM" id="CLU_123272_0_0_9"/>
<dbReference type="InterPro" id="IPR001444">
    <property type="entry name" value="Flag_bb_rod_N"/>
</dbReference>
<keyword evidence="9" id="KW-0966">Cell projection</keyword>
<dbReference type="RefSeq" id="WP_009525407.1">
    <property type="nucleotide sequence ID" value="NZ_JH414551.1"/>
</dbReference>
<evidence type="ECO:0000259" key="7">
    <source>
        <dbReference type="Pfam" id="PF00460"/>
    </source>
</evidence>
<dbReference type="GO" id="GO:0071978">
    <property type="term" value="P:bacterial-type flagellum-dependent swarming motility"/>
    <property type="evidence" value="ECO:0007669"/>
    <property type="project" value="TreeGrafter"/>
</dbReference>
<dbReference type="Proteomes" id="UP000006437">
    <property type="component" value="Unassembled WGS sequence"/>
</dbReference>
<dbReference type="EMBL" id="AFZE01000002">
    <property type="protein sequence ID" value="EHL16625.1"/>
    <property type="molecule type" value="Genomic_DNA"/>
</dbReference>
<comment type="subcellular location">
    <subcellularLocation>
        <location evidence="1 6">Bacterial flagellum basal body</location>
    </subcellularLocation>
</comment>
<keyword evidence="4 6" id="KW-0975">Bacterial flagellum</keyword>
<accession>G9WYC1</accession>
<comment type="similarity">
    <text evidence="2">Belongs to the flagella basal body rod proteins family.</text>
</comment>
<organism evidence="9 10">
    <name type="scientific">Peptoanaerobacter stomatis</name>
    <dbReference type="NCBI Taxonomy" id="796937"/>
    <lineage>
        <taxon>Bacteria</taxon>
        <taxon>Bacillati</taxon>
        <taxon>Bacillota</taxon>
        <taxon>Clostridia</taxon>
        <taxon>Peptostreptococcales</taxon>
        <taxon>Filifactoraceae</taxon>
        <taxon>Peptoanaerobacter</taxon>
    </lineage>
</organism>
<evidence type="ECO:0000256" key="1">
    <source>
        <dbReference type="ARBA" id="ARBA00004117"/>
    </source>
</evidence>
<dbReference type="NCBIfam" id="TIGR01395">
    <property type="entry name" value="FlgC"/>
    <property type="match status" value="1"/>
</dbReference>
<comment type="caution">
    <text evidence="9">The sequence shown here is derived from an EMBL/GenBank/DDBJ whole genome shotgun (WGS) entry which is preliminary data.</text>
</comment>
<evidence type="ECO:0000313" key="9">
    <source>
        <dbReference type="EMBL" id="EHL16625.1"/>
    </source>
</evidence>
<feature type="domain" description="Flagellar basal body rod protein N-terminal" evidence="7">
    <location>
        <begin position="7"/>
        <end position="35"/>
    </location>
</feature>
<keyword evidence="9" id="KW-0282">Flagellum</keyword>
<protein>
    <recommendedName>
        <fullName evidence="3 6">Flagellar basal-body rod protein FlgC</fullName>
    </recommendedName>
</protein>
<name>G9WYC1_9FIRM</name>
<evidence type="ECO:0000259" key="8">
    <source>
        <dbReference type="Pfam" id="PF06429"/>
    </source>
</evidence>
<dbReference type="PATRIC" id="fig|796937.3.peg.365"/>
<dbReference type="Pfam" id="PF06429">
    <property type="entry name" value="Flg_bbr_C"/>
    <property type="match status" value="1"/>
</dbReference>
<dbReference type="InterPro" id="IPR010930">
    <property type="entry name" value="Flg_bb/hook_C_dom"/>
</dbReference>
<comment type="subunit">
    <text evidence="5 6">The basal body constitutes a major portion of the flagellar organelle and consists of four rings (L,P,S, and M) mounted on a central rod. The rod consists of about 26 subunits of FlgG in the distal portion, and FlgB, FlgC and FlgF are thought to build up the proximal portion of the rod with about 6 subunits each.</text>
</comment>
<dbReference type="AlphaFoldDB" id="G9WYC1"/>
<dbReference type="GO" id="GO:0030694">
    <property type="term" value="C:bacterial-type flagellum basal body, rod"/>
    <property type="evidence" value="ECO:0007669"/>
    <property type="project" value="UniProtKB-UniRule"/>
</dbReference>
<dbReference type="PANTHER" id="PTHR30435:SF2">
    <property type="entry name" value="FLAGELLAR BASAL-BODY ROD PROTEIN FLGC"/>
    <property type="match status" value="1"/>
</dbReference>
<evidence type="ECO:0000256" key="6">
    <source>
        <dbReference type="RuleBase" id="RU362062"/>
    </source>
</evidence>
<dbReference type="BioCyc" id="EBAC796937-HMP:GMGH-1174-MONOMER"/>
<proteinExistence type="inferred from homology"/>